<accession>A0ABR3FQ82</accession>
<reference evidence="3 4" key="1">
    <citation type="submission" date="2024-02" db="EMBL/GenBank/DDBJ databases">
        <title>A draft genome for the cacao thread blight pathogen Marasmius crinis-equi.</title>
        <authorList>
            <person name="Cohen S.P."/>
            <person name="Baruah I.K."/>
            <person name="Amoako-Attah I."/>
            <person name="Bukari Y."/>
            <person name="Meinhardt L.W."/>
            <person name="Bailey B.A."/>
        </authorList>
    </citation>
    <scope>NUCLEOTIDE SEQUENCE [LARGE SCALE GENOMIC DNA]</scope>
    <source>
        <strain evidence="3 4">GH-76</strain>
    </source>
</reference>
<dbReference type="EMBL" id="JBAHYK010000158">
    <property type="protein sequence ID" value="KAL0577414.1"/>
    <property type="molecule type" value="Genomic_DNA"/>
</dbReference>
<gene>
    <name evidence="3" type="ORF">V5O48_004580</name>
</gene>
<keyword evidence="2" id="KW-0472">Membrane</keyword>
<name>A0ABR3FQ82_9AGAR</name>
<evidence type="ECO:0000256" key="2">
    <source>
        <dbReference type="SAM" id="Phobius"/>
    </source>
</evidence>
<keyword evidence="4" id="KW-1185">Reference proteome</keyword>
<keyword evidence="2" id="KW-1133">Transmembrane helix</keyword>
<protein>
    <submittedName>
        <fullName evidence="3">Uncharacterized protein</fullName>
    </submittedName>
</protein>
<proteinExistence type="predicted"/>
<evidence type="ECO:0000313" key="4">
    <source>
        <dbReference type="Proteomes" id="UP001465976"/>
    </source>
</evidence>
<keyword evidence="2" id="KW-0812">Transmembrane</keyword>
<organism evidence="3 4">
    <name type="scientific">Marasmius crinis-equi</name>
    <dbReference type="NCBI Taxonomy" id="585013"/>
    <lineage>
        <taxon>Eukaryota</taxon>
        <taxon>Fungi</taxon>
        <taxon>Dikarya</taxon>
        <taxon>Basidiomycota</taxon>
        <taxon>Agaricomycotina</taxon>
        <taxon>Agaricomycetes</taxon>
        <taxon>Agaricomycetidae</taxon>
        <taxon>Agaricales</taxon>
        <taxon>Marasmiineae</taxon>
        <taxon>Marasmiaceae</taxon>
        <taxon>Marasmius</taxon>
    </lineage>
</organism>
<feature type="region of interest" description="Disordered" evidence="1">
    <location>
        <begin position="1"/>
        <end position="67"/>
    </location>
</feature>
<feature type="compositionally biased region" description="Gly residues" evidence="1">
    <location>
        <begin position="189"/>
        <end position="201"/>
    </location>
</feature>
<feature type="compositionally biased region" description="Polar residues" evidence="1">
    <location>
        <begin position="19"/>
        <end position="47"/>
    </location>
</feature>
<dbReference type="Proteomes" id="UP001465976">
    <property type="component" value="Unassembled WGS sequence"/>
</dbReference>
<evidence type="ECO:0000256" key="1">
    <source>
        <dbReference type="SAM" id="MobiDB-lite"/>
    </source>
</evidence>
<feature type="transmembrane region" description="Helical" evidence="2">
    <location>
        <begin position="83"/>
        <end position="103"/>
    </location>
</feature>
<feature type="compositionally biased region" description="Basic and acidic residues" evidence="1">
    <location>
        <begin position="48"/>
        <end position="62"/>
    </location>
</feature>
<comment type="caution">
    <text evidence="3">The sequence shown here is derived from an EMBL/GenBank/DDBJ whole genome shotgun (WGS) entry which is preliminary data.</text>
</comment>
<sequence>MSSNHGHGAYDQSLLASAPETTKQMRQEGYNSDILNAPKKSNSINTHGNRDLESGTASKEHLALTSTTPIPSRRVPFYRTRKGMIIIAVAALVVIGAVVGGAVGGTRKKKDDGDVQAGDAPGSDQKGPGDAPGPAVAPASNSSAPVNPLSAVSQALSSSSATTTTGQAAPTQQQGQQGQQGADQQTRPGGTGQQGGGGGGQQQSAAQRISGEVFGNSETSRRIL</sequence>
<feature type="compositionally biased region" description="Low complexity" evidence="1">
    <location>
        <begin position="202"/>
        <end position="211"/>
    </location>
</feature>
<feature type="compositionally biased region" description="Low complexity" evidence="1">
    <location>
        <begin position="128"/>
        <end position="188"/>
    </location>
</feature>
<feature type="region of interest" description="Disordered" evidence="1">
    <location>
        <begin position="103"/>
        <end position="224"/>
    </location>
</feature>
<evidence type="ECO:0000313" key="3">
    <source>
        <dbReference type="EMBL" id="KAL0577414.1"/>
    </source>
</evidence>